<dbReference type="AlphaFoldDB" id="A0AAF1A3J6"/>
<keyword evidence="2" id="KW-1185">Reference proteome</keyword>
<gene>
    <name evidence="1" type="ORF">MTR67_052805</name>
</gene>
<proteinExistence type="predicted"/>
<name>A0AAF1A3J6_SOLVR</name>
<reference evidence="1" key="1">
    <citation type="submission" date="2023-08" db="EMBL/GenBank/DDBJ databases">
        <title>A de novo genome assembly of Solanum verrucosum Schlechtendal, a Mexican diploid species geographically isolated from the other diploid A-genome species in potato relatives.</title>
        <authorList>
            <person name="Hosaka K."/>
        </authorList>
    </citation>
    <scope>NUCLEOTIDE SEQUENCE</scope>
    <source>
        <tissue evidence="1">Young leaves</tissue>
    </source>
</reference>
<accession>A0AAF1A3J6</accession>
<protein>
    <submittedName>
        <fullName evidence="1">Uncharacterized protein</fullName>
    </submittedName>
</protein>
<dbReference type="EMBL" id="CP133623">
    <property type="protein sequence ID" value="WMV59420.1"/>
    <property type="molecule type" value="Genomic_DNA"/>
</dbReference>
<evidence type="ECO:0000313" key="1">
    <source>
        <dbReference type="EMBL" id="WMV59420.1"/>
    </source>
</evidence>
<dbReference type="PANTHER" id="PTHR46148:SF60">
    <property type="entry name" value="CHROMO DOMAIN-CONTAINING PROTEIN"/>
    <property type="match status" value="1"/>
</dbReference>
<evidence type="ECO:0000313" key="2">
    <source>
        <dbReference type="Proteomes" id="UP001234989"/>
    </source>
</evidence>
<dbReference type="Proteomes" id="UP001234989">
    <property type="component" value="Chromosome 12"/>
</dbReference>
<organism evidence="1 2">
    <name type="scientific">Solanum verrucosum</name>
    <dbReference type="NCBI Taxonomy" id="315347"/>
    <lineage>
        <taxon>Eukaryota</taxon>
        <taxon>Viridiplantae</taxon>
        <taxon>Streptophyta</taxon>
        <taxon>Embryophyta</taxon>
        <taxon>Tracheophyta</taxon>
        <taxon>Spermatophyta</taxon>
        <taxon>Magnoliopsida</taxon>
        <taxon>eudicotyledons</taxon>
        <taxon>Gunneridae</taxon>
        <taxon>Pentapetalae</taxon>
        <taxon>asterids</taxon>
        <taxon>lamiids</taxon>
        <taxon>Solanales</taxon>
        <taxon>Solanaceae</taxon>
        <taxon>Solanoideae</taxon>
        <taxon>Solaneae</taxon>
        <taxon>Solanum</taxon>
    </lineage>
</organism>
<dbReference type="PANTHER" id="PTHR46148">
    <property type="entry name" value="CHROMO DOMAIN-CONTAINING PROTEIN"/>
    <property type="match status" value="1"/>
</dbReference>
<sequence>GGGSHVLQYDAVEFNNRLTYIEEPVAILERIVRQLRSRVIHVVKFHWRHRTVEEATWEIDRDVREQFLGLFEPSRSS</sequence>
<feature type="non-terminal residue" evidence="1">
    <location>
        <position position="1"/>
    </location>
</feature>